<dbReference type="SUPFAM" id="SSF55920">
    <property type="entry name" value="Creatinase/aminopeptidase"/>
    <property type="match status" value="1"/>
</dbReference>
<name>A0A507FCZ5_9FUNG</name>
<evidence type="ECO:0000256" key="1">
    <source>
        <dbReference type="ARBA" id="ARBA00001936"/>
    </source>
</evidence>
<dbReference type="GO" id="GO:0030145">
    <property type="term" value="F:manganese ion binding"/>
    <property type="evidence" value="ECO:0007669"/>
    <property type="project" value="InterPro"/>
</dbReference>
<dbReference type="GO" id="GO:0070006">
    <property type="term" value="F:metalloaminopeptidase activity"/>
    <property type="evidence" value="ECO:0007669"/>
    <property type="project" value="InterPro"/>
</dbReference>
<dbReference type="InterPro" id="IPR029149">
    <property type="entry name" value="Creatin/AminoP/Spt16_N"/>
</dbReference>
<dbReference type="PANTHER" id="PTHR43226">
    <property type="entry name" value="XAA-PRO AMINOPEPTIDASE 3"/>
    <property type="match status" value="1"/>
</dbReference>
<keyword evidence="8" id="KW-1185">Reference proteome</keyword>
<evidence type="ECO:0000256" key="3">
    <source>
        <dbReference type="ARBA" id="ARBA00022723"/>
    </source>
</evidence>
<comment type="cofactor">
    <cofactor evidence="1">
        <name>Mn(2+)</name>
        <dbReference type="ChEBI" id="CHEBI:29035"/>
    </cofactor>
</comment>
<dbReference type="InterPro" id="IPR000994">
    <property type="entry name" value="Pept_M24"/>
</dbReference>
<accession>A0A507FCZ5</accession>
<dbReference type="Gene3D" id="3.90.230.10">
    <property type="entry name" value="Creatinase/methionine aminopeptidase superfamily"/>
    <property type="match status" value="1"/>
</dbReference>
<dbReference type="GO" id="GO:0006508">
    <property type="term" value="P:proteolysis"/>
    <property type="evidence" value="ECO:0007669"/>
    <property type="project" value="TreeGrafter"/>
</dbReference>
<evidence type="ECO:0000313" key="8">
    <source>
        <dbReference type="Proteomes" id="UP000320333"/>
    </source>
</evidence>
<keyword evidence="5" id="KW-0464">Manganese</keyword>
<evidence type="ECO:0000259" key="6">
    <source>
        <dbReference type="SMART" id="SM01011"/>
    </source>
</evidence>
<organism evidence="7 8">
    <name type="scientific">Chytriomyces confervae</name>
    <dbReference type="NCBI Taxonomy" id="246404"/>
    <lineage>
        <taxon>Eukaryota</taxon>
        <taxon>Fungi</taxon>
        <taxon>Fungi incertae sedis</taxon>
        <taxon>Chytridiomycota</taxon>
        <taxon>Chytridiomycota incertae sedis</taxon>
        <taxon>Chytridiomycetes</taxon>
        <taxon>Chytridiales</taxon>
        <taxon>Chytriomycetaceae</taxon>
        <taxon>Chytriomyces</taxon>
    </lineage>
</organism>
<dbReference type="InterPro" id="IPR007865">
    <property type="entry name" value="Aminopep_P_N"/>
</dbReference>
<dbReference type="EMBL" id="QEAP01000141">
    <property type="protein sequence ID" value="TPX74163.1"/>
    <property type="molecule type" value="Genomic_DNA"/>
</dbReference>
<sequence>MKIPTQLTRALALARPATHGTSRILFSQSTCLAPSILTRSRPVLSARLFATSSKPGQLSLGQPSHSTHPHLINKGDITPGISATEYALRRQRFADSIPDGSIAIVAGYTLRYATGGIFHEFHQNTDLFYLTGFNEPDAAMILEKDTSKFDGKGFKYTLFVRPKDPSTEIWDGPRAGLEGALEYFGADSAHPIHKLPERLLQVLKNPLPYSGAQIITDLPTTPPMPPSGSASLGHAASAPSTPAWTPYATLLSYMHESSTSTTPDKPLNLYKVRTLSGYNAVLPRLRLIKSEQEIQVLRQSGRIAGRGHVETMAATKPGVSEAYLHSVMDHAVRRRGADGLSYVPVVASGKNALILHYVINRHIANDGDLILMDAGGEYGGYASDITRTWPVNGKFTDPQKKLYSAVLKVQKACIDKCNERSNVCLEDLQNLAFELLKVECSKLFKRKLGHAEMNTLYPHHVGHWMGLDVHDIQSINRSTKLRKGMVITIEPGVYVPNTDNYPEEYRGIGIRIEDDVVIGEDTCIVLSAEAPKEIEDIEAVCAGLVGTRD</sequence>
<reference evidence="7 8" key="1">
    <citation type="journal article" date="2019" name="Sci. Rep.">
        <title>Comparative genomics of chytrid fungi reveal insights into the obligate biotrophic and pathogenic lifestyle of Synchytrium endobioticum.</title>
        <authorList>
            <person name="van de Vossenberg B.T.L.H."/>
            <person name="Warris S."/>
            <person name="Nguyen H.D.T."/>
            <person name="van Gent-Pelzer M.P.E."/>
            <person name="Joly D.L."/>
            <person name="van de Geest H.C."/>
            <person name="Bonants P.J.M."/>
            <person name="Smith D.S."/>
            <person name="Levesque C.A."/>
            <person name="van der Lee T.A.J."/>
        </authorList>
    </citation>
    <scope>NUCLEOTIDE SEQUENCE [LARGE SCALE GENOMIC DNA]</scope>
    <source>
        <strain evidence="7 8">CBS 675.73</strain>
    </source>
</reference>
<dbReference type="SMART" id="SM01011">
    <property type="entry name" value="AMP_N"/>
    <property type="match status" value="1"/>
</dbReference>
<evidence type="ECO:0000256" key="4">
    <source>
        <dbReference type="ARBA" id="ARBA00022801"/>
    </source>
</evidence>
<proteinExistence type="inferred from homology"/>
<dbReference type="OrthoDB" id="4215474at2759"/>
<evidence type="ECO:0000256" key="2">
    <source>
        <dbReference type="ARBA" id="ARBA00008766"/>
    </source>
</evidence>
<evidence type="ECO:0000256" key="5">
    <source>
        <dbReference type="ARBA" id="ARBA00023211"/>
    </source>
</evidence>
<keyword evidence="4" id="KW-0378">Hydrolase</keyword>
<dbReference type="SUPFAM" id="SSF53092">
    <property type="entry name" value="Creatinase/prolidase N-terminal domain"/>
    <property type="match status" value="1"/>
</dbReference>
<comment type="caution">
    <text evidence="7">The sequence shown here is derived from an EMBL/GenBank/DDBJ whole genome shotgun (WGS) entry which is preliminary data.</text>
</comment>
<dbReference type="AlphaFoldDB" id="A0A507FCZ5"/>
<dbReference type="Gene3D" id="3.40.350.10">
    <property type="entry name" value="Creatinase/prolidase N-terminal domain"/>
    <property type="match status" value="1"/>
</dbReference>
<dbReference type="PANTHER" id="PTHR43226:SF4">
    <property type="entry name" value="XAA-PRO AMINOPEPTIDASE 3"/>
    <property type="match status" value="1"/>
</dbReference>
<keyword evidence="3" id="KW-0479">Metal-binding</keyword>
<comment type="similarity">
    <text evidence="2">Belongs to the peptidase M24B family.</text>
</comment>
<gene>
    <name evidence="7" type="ORF">CcCBS67573_g04574</name>
</gene>
<dbReference type="CDD" id="cd01087">
    <property type="entry name" value="Prolidase"/>
    <property type="match status" value="1"/>
</dbReference>
<dbReference type="InterPro" id="IPR052433">
    <property type="entry name" value="X-Pro_dipept-like"/>
</dbReference>
<dbReference type="STRING" id="246404.A0A507FCZ5"/>
<evidence type="ECO:0000313" key="7">
    <source>
        <dbReference type="EMBL" id="TPX74163.1"/>
    </source>
</evidence>
<dbReference type="InterPro" id="IPR036005">
    <property type="entry name" value="Creatinase/aminopeptidase-like"/>
</dbReference>
<feature type="domain" description="Aminopeptidase P N-terminal" evidence="6">
    <location>
        <begin position="81"/>
        <end position="225"/>
    </location>
</feature>
<dbReference type="GO" id="GO:0005739">
    <property type="term" value="C:mitochondrion"/>
    <property type="evidence" value="ECO:0007669"/>
    <property type="project" value="TreeGrafter"/>
</dbReference>
<dbReference type="Proteomes" id="UP000320333">
    <property type="component" value="Unassembled WGS sequence"/>
</dbReference>
<dbReference type="Pfam" id="PF05195">
    <property type="entry name" value="AMP_N"/>
    <property type="match status" value="1"/>
</dbReference>
<protein>
    <recommendedName>
        <fullName evidence="6">Aminopeptidase P N-terminal domain-containing protein</fullName>
    </recommendedName>
</protein>
<dbReference type="Pfam" id="PF00557">
    <property type="entry name" value="Peptidase_M24"/>
    <property type="match status" value="1"/>
</dbReference>